<reference evidence="2 3" key="1">
    <citation type="submission" date="2017-07" db="EMBL/GenBank/DDBJ databases">
        <title>Leptospira spp. isolated from tropical soils.</title>
        <authorList>
            <person name="Thibeaux R."/>
            <person name="Iraola G."/>
            <person name="Ferres I."/>
            <person name="Bierque E."/>
            <person name="Girault D."/>
            <person name="Soupe-Gilbert M.-E."/>
            <person name="Picardeau M."/>
            <person name="Goarant C."/>
        </authorList>
    </citation>
    <scope>NUCLEOTIDE SEQUENCE [LARGE SCALE GENOMIC DNA]</scope>
    <source>
        <strain evidence="2 3">ATI7-C-A2</strain>
    </source>
</reference>
<evidence type="ECO:0000313" key="2">
    <source>
        <dbReference type="EMBL" id="PKA14699.1"/>
    </source>
</evidence>
<protein>
    <submittedName>
        <fullName evidence="2">Uncharacterized protein</fullName>
    </submittedName>
</protein>
<feature type="signal peptide" evidence="1">
    <location>
        <begin position="1"/>
        <end position="26"/>
    </location>
</feature>
<evidence type="ECO:0000256" key="1">
    <source>
        <dbReference type="SAM" id="SignalP"/>
    </source>
</evidence>
<feature type="chain" id="PRO_5047505779" evidence="1">
    <location>
        <begin position="27"/>
        <end position="262"/>
    </location>
</feature>
<evidence type="ECO:0000313" key="3">
    <source>
        <dbReference type="Proteomes" id="UP000231857"/>
    </source>
</evidence>
<keyword evidence="3" id="KW-1185">Reference proteome</keyword>
<proteinExistence type="predicted"/>
<organism evidence="2 3">
    <name type="scientific">Leptospira haakeii</name>
    <dbReference type="NCBI Taxonomy" id="2023198"/>
    <lineage>
        <taxon>Bacteria</taxon>
        <taxon>Pseudomonadati</taxon>
        <taxon>Spirochaetota</taxon>
        <taxon>Spirochaetia</taxon>
        <taxon>Leptospirales</taxon>
        <taxon>Leptospiraceae</taxon>
        <taxon>Leptospira</taxon>
    </lineage>
</organism>
<dbReference type="InterPro" id="IPR024422">
    <property type="entry name" value="Protein_unknown_function_OB"/>
</dbReference>
<dbReference type="Pfam" id="PF12869">
    <property type="entry name" value="tRNA_anti-like"/>
    <property type="match status" value="1"/>
</dbReference>
<comment type="caution">
    <text evidence="2">The sequence shown here is derived from an EMBL/GenBank/DDBJ whole genome shotgun (WGS) entry which is preliminary data.</text>
</comment>
<gene>
    <name evidence="2" type="ORF">CH363_17515</name>
</gene>
<name>A0ABX4PFZ9_9LEPT</name>
<dbReference type="Proteomes" id="UP000231857">
    <property type="component" value="Unassembled WGS sequence"/>
</dbReference>
<sequence>MKYSQMIWMMAILQLALLNSPIEANASDATQYVQKFISASCKKDMPFLKDFFLNVNQSKKDTETPGKSIEAKEQKIADFLIKNGEFYAQRFCAMKIIGERNEGSILGVVIRENPSNPYLKVIWKFKKIEKKLVLIEFDETTLEYPQYDFAELKSEFDSNALRASSELQGKIIGVNGNVWKVETDLLGHPYVAFSGSEETGDVLDFEFLKCFLLPEALSIAKTLEKGQRINITGKLVGKEFVKIELRECTISEYFTNEDKIYD</sequence>
<keyword evidence="1" id="KW-0732">Signal</keyword>
<accession>A0ABX4PFZ9</accession>
<dbReference type="EMBL" id="NPEI01000014">
    <property type="protein sequence ID" value="PKA14699.1"/>
    <property type="molecule type" value="Genomic_DNA"/>
</dbReference>